<proteinExistence type="predicted"/>
<keyword evidence="1" id="KW-0175">Coiled coil</keyword>
<gene>
    <name evidence="3" type="ORF">K443DRAFT_388219</name>
</gene>
<dbReference type="CDD" id="cd00882">
    <property type="entry name" value="Ras_like_GTPase"/>
    <property type="match status" value="1"/>
</dbReference>
<dbReference type="EMBL" id="KN838538">
    <property type="protein sequence ID" value="KIK09481.1"/>
    <property type="molecule type" value="Genomic_DNA"/>
</dbReference>
<dbReference type="SUPFAM" id="SSF52540">
    <property type="entry name" value="P-loop containing nucleoside triphosphate hydrolases"/>
    <property type="match status" value="1"/>
</dbReference>
<evidence type="ECO:0000313" key="3">
    <source>
        <dbReference type="EMBL" id="KIK09481.1"/>
    </source>
</evidence>
<feature type="coiled-coil region" evidence="1">
    <location>
        <begin position="238"/>
        <end position="322"/>
    </location>
</feature>
<dbReference type="Gene3D" id="2.100.10.50">
    <property type="match status" value="1"/>
</dbReference>
<dbReference type="Proteomes" id="UP000054477">
    <property type="component" value="Unassembled WGS sequence"/>
</dbReference>
<dbReference type="STRING" id="1095629.A0A0C9XWW3"/>
<reference evidence="4" key="2">
    <citation type="submission" date="2015-01" db="EMBL/GenBank/DDBJ databases">
        <title>Evolutionary Origins and Diversification of the Mycorrhizal Mutualists.</title>
        <authorList>
            <consortium name="DOE Joint Genome Institute"/>
            <consortium name="Mycorrhizal Genomics Consortium"/>
            <person name="Kohler A."/>
            <person name="Kuo A."/>
            <person name="Nagy L.G."/>
            <person name="Floudas D."/>
            <person name="Copeland A."/>
            <person name="Barry K.W."/>
            <person name="Cichocki N."/>
            <person name="Veneault-Fourrey C."/>
            <person name="LaButti K."/>
            <person name="Lindquist E.A."/>
            <person name="Lipzen A."/>
            <person name="Lundell T."/>
            <person name="Morin E."/>
            <person name="Murat C."/>
            <person name="Riley R."/>
            <person name="Ohm R."/>
            <person name="Sun H."/>
            <person name="Tunlid A."/>
            <person name="Henrissat B."/>
            <person name="Grigoriev I.V."/>
            <person name="Hibbett D.S."/>
            <person name="Martin F."/>
        </authorList>
    </citation>
    <scope>NUCLEOTIDE SEQUENCE [LARGE SCALE GENOMIC DNA]</scope>
    <source>
        <strain evidence="4">LaAM-08-1</strain>
    </source>
</reference>
<dbReference type="Pfam" id="PF01926">
    <property type="entry name" value="MMR_HSR1"/>
    <property type="match status" value="1"/>
</dbReference>
<dbReference type="InterPro" id="IPR027417">
    <property type="entry name" value="P-loop_NTPase"/>
</dbReference>
<organism evidence="3 4">
    <name type="scientific">Laccaria amethystina LaAM-08-1</name>
    <dbReference type="NCBI Taxonomy" id="1095629"/>
    <lineage>
        <taxon>Eukaryota</taxon>
        <taxon>Fungi</taxon>
        <taxon>Dikarya</taxon>
        <taxon>Basidiomycota</taxon>
        <taxon>Agaricomycotina</taxon>
        <taxon>Agaricomycetes</taxon>
        <taxon>Agaricomycetidae</taxon>
        <taxon>Agaricales</taxon>
        <taxon>Agaricineae</taxon>
        <taxon>Hydnangiaceae</taxon>
        <taxon>Laccaria</taxon>
    </lineage>
</organism>
<name>A0A0C9XWW3_9AGAR</name>
<keyword evidence="4" id="KW-1185">Reference proteome</keyword>
<feature type="coiled-coil region" evidence="1">
    <location>
        <begin position="462"/>
        <end position="590"/>
    </location>
</feature>
<protein>
    <recommendedName>
        <fullName evidence="2">G domain-containing protein</fullName>
    </recommendedName>
</protein>
<sequence length="883" mass="99737">MDQASQKKMPAGLIAVMGATGTGKSSFINAITGQNTCDVGHGLESQTNAISEFDFQLPNGLVVTLVDTPGFNDYTSDGGGKSDLVILREIGEFLKKKYDEKRKFSGILYFHNICEPKIGSSLQRQMAMFKKLCGDDPLKNVVVVTTFWDETDSLEEGIQIETELKTKDKFFNELVEGGSKFVRHGVYSQEEQPKDPEFRQPISIVMDLLSLDPVFVEMQKELAQGKTVEETSAGAELYKELQELKRQQKRDVSELNTKIEDMKLANARDRELRETLEEKQRNLKEEMAQSQSDLRNTMVTWKKQVEADAKRQSLELEAIRRNEFKGDLDLLKITHEKELMECRFQIRSLMDGNSTAEYRRDHLEKTAEDLKAVVCSLSLALEKLRETHENEVVERLQSMGEFRKLRASAERWADEEKRLSRGWEEARSALERVKSELTCALSMHEQVTAELKDSRETVVRVNLQLKDVLATKEELLDNLEEARSKVTQLNKELAASRESQEGLVSKLSSQSHENTLNLKAAQKALANTHLELENVKSELAACKRQNAQMESQLSKTTSELAAASLNSSLLQKAESDLALAKADLLAAQKELAQGKHPIQPHRFVKNVVAKSFTGTALEDGYVTEMGGRSANINNGFGKEAVYLYPRYTFDNREAISKFSLRLQDECDESQTDLAKGCHKPYRYLDSDCDPNFASITAISLLRSGSSQSVPEGWDGMFDLNKNRGSEFLYLVWRRMPTSVTTIPPHRFVKDIVVECFSTEAAAKPGYLEEKNNLSSNINEGFGGYRIYLYPRYTSLHEEAISGFSLILQDNSDSSKTDLAMGTPGQYRYLDIERDSDIDATKICDLMLLRSKQRVGLPQGWDGMLDLNKSRGTEFLYLVWKESP</sequence>
<feature type="domain" description="G" evidence="2">
    <location>
        <begin position="14"/>
        <end position="86"/>
    </location>
</feature>
<accession>A0A0C9XWW3</accession>
<dbReference type="GO" id="GO:0005525">
    <property type="term" value="F:GTP binding"/>
    <property type="evidence" value="ECO:0007669"/>
    <property type="project" value="InterPro"/>
</dbReference>
<evidence type="ECO:0000256" key="1">
    <source>
        <dbReference type="SAM" id="Coils"/>
    </source>
</evidence>
<dbReference type="Gene3D" id="3.40.50.300">
    <property type="entry name" value="P-loop containing nucleotide triphosphate hydrolases"/>
    <property type="match status" value="1"/>
</dbReference>
<evidence type="ECO:0000313" key="4">
    <source>
        <dbReference type="Proteomes" id="UP000054477"/>
    </source>
</evidence>
<dbReference type="OrthoDB" id="1046782at2759"/>
<dbReference type="HOGENOM" id="CLU_380374_0_0_1"/>
<evidence type="ECO:0000259" key="2">
    <source>
        <dbReference type="Pfam" id="PF01926"/>
    </source>
</evidence>
<dbReference type="InterPro" id="IPR006073">
    <property type="entry name" value="GTP-bd"/>
</dbReference>
<dbReference type="AlphaFoldDB" id="A0A0C9XWW3"/>
<reference evidence="3 4" key="1">
    <citation type="submission" date="2014-04" db="EMBL/GenBank/DDBJ databases">
        <authorList>
            <consortium name="DOE Joint Genome Institute"/>
            <person name="Kuo A."/>
            <person name="Kohler A."/>
            <person name="Nagy L.G."/>
            <person name="Floudas D."/>
            <person name="Copeland A."/>
            <person name="Barry K.W."/>
            <person name="Cichocki N."/>
            <person name="Veneault-Fourrey C."/>
            <person name="LaButti K."/>
            <person name="Lindquist E.A."/>
            <person name="Lipzen A."/>
            <person name="Lundell T."/>
            <person name="Morin E."/>
            <person name="Murat C."/>
            <person name="Sun H."/>
            <person name="Tunlid A."/>
            <person name="Henrissat B."/>
            <person name="Grigoriev I.V."/>
            <person name="Hibbett D.S."/>
            <person name="Martin F."/>
            <person name="Nordberg H.P."/>
            <person name="Cantor M.N."/>
            <person name="Hua S.X."/>
        </authorList>
    </citation>
    <scope>NUCLEOTIDE SEQUENCE [LARGE SCALE GENOMIC DNA]</scope>
    <source>
        <strain evidence="3 4">LaAM-08-1</strain>
    </source>
</reference>